<dbReference type="AlphaFoldDB" id="A0A178VS14"/>
<evidence type="ECO:0000313" key="6">
    <source>
        <dbReference type="Proteomes" id="UP000426265"/>
    </source>
</evidence>
<evidence type="ECO:0000313" key="4">
    <source>
        <dbReference type="EMBL" id="VYS54872.1"/>
    </source>
</evidence>
<dbReference type="PANTHER" id="PTHR31087:SF22">
    <property type="entry name" value="PROTEIN LURP-ONE-RELATED 8"/>
    <property type="match status" value="1"/>
</dbReference>
<dbReference type="InterPro" id="IPR025659">
    <property type="entry name" value="Tubby-like_C"/>
</dbReference>
<protein>
    <recommendedName>
        <fullName evidence="8">Protein LURP-one-related 8</fullName>
    </recommendedName>
</protein>
<reference evidence="2 7" key="3">
    <citation type="submission" date="2019-12" db="EMBL/GenBank/DDBJ databases">
        <authorList>
            <person name="Jiao W.-B."/>
            <person name="Schneeberger K."/>
        </authorList>
    </citation>
    <scope>NUCLEOTIDE SEQUENCE [LARGE SCALE GENOMIC DNA]</scope>
    <source>
        <strain evidence="6">cv. An-1</strain>
        <strain evidence="7">cv. C24</strain>
    </source>
</reference>
<reference evidence="3" key="2">
    <citation type="submission" date="2016-03" db="EMBL/GenBank/DDBJ databases">
        <title>Full-length assembly of Arabidopsis thaliana Ler reveals the complement of translocations and inversions.</title>
        <authorList>
            <person name="Zapata L."/>
            <person name="Schneeberger K."/>
            <person name="Ossowski S."/>
        </authorList>
    </citation>
    <scope>NUCLEOTIDE SEQUENCE [LARGE SCALE GENOMIC DNA]</scope>
    <source>
        <tissue evidence="3">Leaf</tissue>
    </source>
</reference>
<dbReference type="InterPro" id="IPR038595">
    <property type="entry name" value="LOR_sf"/>
</dbReference>
<dbReference type="KEGG" id="ath:AT2G38640"/>
<evidence type="ECO:0000256" key="1">
    <source>
        <dbReference type="ARBA" id="ARBA00005437"/>
    </source>
</evidence>
<organism evidence="3 5">
    <name type="scientific">Arabidopsis thaliana</name>
    <name type="common">Mouse-ear cress</name>
    <dbReference type="NCBI Taxonomy" id="3702"/>
    <lineage>
        <taxon>Eukaryota</taxon>
        <taxon>Viridiplantae</taxon>
        <taxon>Streptophyta</taxon>
        <taxon>Embryophyta</taxon>
        <taxon>Tracheophyta</taxon>
        <taxon>Spermatophyta</taxon>
        <taxon>Magnoliopsida</taxon>
        <taxon>eudicotyledons</taxon>
        <taxon>Gunneridae</taxon>
        <taxon>Pentapetalae</taxon>
        <taxon>rosids</taxon>
        <taxon>malvids</taxon>
        <taxon>Brassicales</taxon>
        <taxon>Brassicaceae</taxon>
        <taxon>Camelineae</taxon>
        <taxon>Arabidopsis</taxon>
    </lineage>
</organism>
<dbReference type="SMR" id="A0A178VS14"/>
<dbReference type="RefSeq" id="NP_181398.1">
    <property type="nucleotide sequence ID" value="NM_129421.4"/>
</dbReference>
<dbReference type="OrthoDB" id="748129at2759"/>
<dbReference type="Proteomes" id="UP000426265">
    <property type="component" value="Unassembled WGS sequence"/>
</dbReference>
<evidence type="ECO:0000313" key="5">
    <source>
        <dbReference type="Proteomes" id="UP000078284"/>
    </source>
</evidence>
<dbReference type="EMBL" id="LUHQ01000002">
    <property type="protein sequence ID" value="OAP08211.1"/>
    <property type="molecule type" value="Genomic_DNA"/>
</dbReference>
<dbReference type="Pfam" id="PF04525">
    <property type="entry name" value="LOR"/>
    <property type="match status" value="1"/>
</dbReference>
<proteinExistence type="inferred from homology"/>
<accession>A0A5S9X563</accession>
<dbReference type="Proteomes" id="UP000434276">
    <property type="component" value="Unassembled WGS sequence"/>
</dbReference>
<dbReference type="ExpressionAtlas" id="A0A178VS14">
    <property type="expression patterns" value="baseline and differential"/>
</dbReference>
<dbReference type="DNASU" id="818446"/>
<dbReference type="Proteomes" id="UP000078284">
    <property type="component" value="Chromosome 2"/>
</dbReference>
<dbReference type="OMA" id="NPRFCVR"/>
<evidence type="ECO:0000313" key="7">
    <source>
        <dbReference type="Proteomes" id="UP000434276"/>
    </source>
</evidence>
<comment type="similarity">
    <text evidence="1">Belongs to the LOR family.</text>
</comment>
<dbReference type="SUPFAM" id="SSF54518">
    <property type="entry name" value="Tubby C-terminal domain-like"/>
    <property type="match status" value="1"/>
</dbReference>
<accession>A0A178VS14</accession>
<sequence length="196" mass="22294">MTKVHPKFPSTCEESLCDSKAAVVLTVWKKSLLFNCDGFTVYNANGELVFRVDNYMNCPRDNIVLMDASGFPLLSIRRKKLSLGDCWMVYDGETERDPIFTARKNVSIISNRKSLAWVSAKKTVLYEIEGSYGQRSCKILDERRNKKKTAEIKRKETVIGGVAFGKDVYKLIVESEMEPRVAMALTIILDQMFRSS</sequence>
<dbReference type="EMBL" id="CACSHJ010000088">
    <property type="protein sequence ID" value="CAA0375505.1"/>
    <property type="molecule type" value="Genomic_DNA"/>
</dbReference>
<evidence type="ECO:0000313" key="3">
    <source>
        <dbReference type="EMBL" id="OAP08211.1"/>
    </source>
</evidence>
<evidence type="ECO:0008006" key="8">
    <source>
        <dbReference type="Google" id="ProtNLM"/>
    </source>
</evidence>
<name>A0A178VS14_ARATH</name>
<dbReference type="EMBL" id="CACRSJ010000105">
    <property type="protein sequence ID" value="VYS54872.1"/>
    <property type="molecule type" value="Genomic_DNA"/>
</dbReference>
<dbReference type="Gene3D" id="2.40.160.200">
    <property type="entry name" value="LURP1-related"/>
    <property type="match status" value="1"/>
</dbReference>
<dbReference type="InterPro" id="IPR007612">
    <property type="entry name" value="LOR"/>
</dbReference>
<dbReference type="PANTHER" id="PTHR31087">
    <property type="match status" value="1"/>
</dbReference>
<evidence type="ECO:0000313" key="2">
    <source>
        <dbReference type="EMBL" id="CAA0375505.1"/>
    </source>
</evidence>
<reference evidence="5" key="1">
    <citation type="journal article" date="2016" name="Proc. Natl. Acad. Sci. U.S.A.">
        <title>Chromosome-level assembly of Arabidopsis thaliana Ler reveals the extent of translocation and inversion polymorphisms.</title>
        <authorList>
            <person name="Zapata L."/>
            <person name="Ding J."/>
            <person name="Willing E.M."/>
            <person name="Hartwig B."/>
            <person name="Bezdan D."/>
            <person name="Jiao W.B."/>
            <person name="Patel V."/>
            <person name="Velikkakam James G."/>
            <person name="Koornneef M."/>
            <person name="Ossowski S."/>
            <person name="Schneeberger K."/>
        </authorList>
    </citation>
    <scope>NUCLEOTIDE SEQUENCE [LARGE SCALE GENOMIC DNA]</scope>
    <source>
        <strain evidence="5">cv. Landsberg erecta</strain>
    </source>
</reference>
<gene>
    <name evidence="3" type="ordered locus">AXX17_At2g35500</name>
    <name evidence="4" type="ORF">AN1_LOCUS10327</name>
    <name evidence="2" type="ORF">C24_LOCUS10171</name>
</gene>